<reference evidence="2" key="1">
    <citation type="journal article" date="2012" name="MBio">
        <title>Comparative genome analysis of Trichophyton rubrum and related dermatophytes reveals candidate genes involved in infection.</title>
        <authorList>
            <person name="Martinez D.A."/>
            <person name="Oliver B.G."/>
            <person name="Graeser Y."/>
            <person name="Goldberg J.M."/>
            <person name="Li W."/>
            <person name="Martinez-Rossi N.M."/>
            <person name="Monod M."/>
            <person name="Shelest E."/>
            <person name="Barton R.C."/>
            <person name="Birch E."/>
            <person name="Brakhage A.A."/>
            <person name="Chen Z."/>
            <person name="Gurr S.J."/>
            <person name="Heiman D."/>
            <person name="Heitman J."/>
            <person name="Kosti I."/>
            <person name="Rossi A."/>
            <person name="Saif S."/>
            <person name="Samalova M."/>
            <person name="Saunders C.W."/>
            <person name="Shea T."/>
            <person name="Summerbell R.C."/>
            <person name="Xu J."/>
            <person name="Young S."/>
            <person name="Zeng Q."/>
            <person name="Birren B.W."/>
            <person name="Cuomo C.A."/>
            <person name="White T.C."/>
        </authorList>
    </citation>
    <scope>NUCLEOTIDE SEQUENCE [LARGE SCALE GENOMIC DNA]</scope>
    <source>
        <strain evidence="2">CBS 112818</strain>
    </source>
</reference>
<keyword evidence="2" id="KW-1185">Reference proteome</keyword>
<protein>
    <submittedName>
        <fullName evidence="1">Uncharacterized protein</fullName>
    </submittedName>
</protein>
<dbReference type="Proteomes" id="UP000009172">
    <property type="component" value="Unassembled WGS sequence"/>
</dbReference>
<evidence type="ECO:0000313" key="1">
    <source>
        <dbReference type="EMBL" id="EGD96323.1"/>
    </source>
</evidence>
<accession>F2RYC4</accession>
<dbReference type="HOGENOM" id="CLU_3088984_0_0_1"/>
<dbReference type="AlphaFoldDB" id="F2RYC4"/>
<gene>
    <name evidence="1" type="ORF">TESG_08433</name>
</gene>
<sequence length="52" mass="6308">MSRRFKVYYIRDLPESGLSRIYSVDKIIYAIEDSYIFRGNSHCRYKEALREV</sequence>
<proteinExistence type="predicted"/>
<evidence type="ECO:0000313" key="2">
    <source>
        <dbReference type="Proteomes" id="UP000009172"/>
    </source>
</evidence>
<dbReference type="EMBL" id="GG698493">
    <property type="protein sequence ID" value="EGD96323.1"/>
    <property type="molecule type" value="Genomic_DNA"/>
</dbReference>
<name>F2RYC4_TRIT1</name>
<organism evidence="1 2">
    <name type="scientific">Trichophyton tonsurans (strain CBS 112818)</name>
    <name type="common">Scalp ringworm fungus</name>
    <dbReference type="NCBI Taxonomy" id="647933"/>
    <lineage>
        <taxon>Eukaryota</taxon>
        <taxon>Fungi</taxon>
        <taxon>Dikarya</taxon>
        <taxon>Ascomycota</taxon>
        <taxon>Pezizomycotina</taxon>
        <taxon>Eurotiomycetes</taxon>
        <taxon>Eurotiomycetidae</taxon>
        <taxon>Onygenales</taxon>
        <taxon>Arthrodermataceae</taxon>
        <taxon>Trichophyton</taxon>
    </lineage>
</organism>